<feature type="region of interest" description="Disordered" evidence="1">
    <location>
        <begin position="54"/>
        <end position="82"/>
    </location>
</feature>
<evidence type="ECO:0000256" key="1">
    <source>
        <dbReference type="SAM" id="MobiDB-lite"/>
    </source>
</evidence>
<comment type="caution">
    <text evidence="2">The sequence shown here is derived from an EMBL/GenBank/DDBJ whole genome shotgun (WGS) entry which is preliminary data.</text>
</comment>
<evidence type="ECO:0000313" key="2">
    <source>
        <dbReference type="EMBL" id="GBP57915.1"/>
    </source>
</evidence>
<protein>
    <submittedName>
        <fullName evidence="2">Uncharacterized protein</fullName>
    </submittedName>
</protein>
<organism evidence="2 3">
    <name type="scientific">Eumeta variegata</name>
    <name type="common">Bagworm moth</name>
    <name type="synonym">Eumeta japonica</name>
    <dbReference type="NCBI Taxonomy" id="151549"/>
    <lineage>
        <taxon>Eukaryota</taxon>
        <taxon>Metazoa</taxon>
        <taxon>Ecdysozoa</taxon>
        <taxon>Arthropoda</taxon>
        <taxon>Hexapoda</taxon>
        <taxon>Insecta</taxon>
        <taxon>Pterygota</taxon>
        <taxon>Neoptera</taxon>
        <taxon>Endopterygota</taxon>
        <taxon>Lepidoptera</taxon>
        <taxon>Glossata</taxon>
        <taxon>Ditrysia</taxon>
        <taxon>Tineoidea</taxon>
        <taxon>Psychidae</taxon>
        <taxon>Oiketicinae</taxon>
        <taxon>Eumeta</taxon>
    </lineage>
</organism>
<accession>A0A4C1X6Q0</accession>
<gene>
    <name evidence="2" type="ORF">EVAR_40773_1</name>
</gene>
<reference evidence="2 3" key="1">
    <citation type="journal article" date="2019" name="Commun. Biol.">
        <title>The bagworm genome reveals a unique fibroin gene that provides high tensile strength.</title>
        <authorList>
            <person name="Kono N."/>
            <person name="Nakamura H."/>
            <person name="Ohtoshi R."/>
            <person name="Tomita M."/>
            <person name="Numata K."/>
            <person name="Arakawa K."/>
        </authorList>
    </citation>
    <scope>NUCLEOTIDE SEQUENCE [LARGE SCALE GENOMIC DNA]</scope>
</reference>
<feature type="compositionally biased region" description="Basic and acidic residues" evidence="1">
    <location>
        <begin position="59"/>
        <end position="74"/>
    </location>
</feature>
<keyword evidence="3" id="KW-1185">Reference proteome</keyword>
<dbReference type="Proteomes" id="UP000299102">
    <property type="component" value="Unassembled WGS sequence"/>
</dbReference>
<sequence length="82" mass="9155">MERGLPELALTKRKATVEAAISRPYSIRACVERVHRWRFGLGLYTQTAQNFEYGTRSCSRSDRSPSERPSRREGPAGADAAA</sequence>
<evidence type="ECO:0000313" key="3">
    <source>
        <dbReference type="Proteomes" id="UP000299102"/>
    </source>
</evidence>
<name>A0A4C1X6Q0_EUMVA</name>
<dbReference type="AlphaFoldDB" id="A0A4C1X6Q0"/>
<proteinExistence type="predicted"/>
<dbReference type="EMBL" id="BGZK01000723">
    <property type="protein sequence ID" value="GBP57915.1"/>
    <property type="molecule type" value="Genomic_DNA"/>
</dbReference>